<evidence type="ECO:0000313" key="2">
    <source>
        <dbReference type="EMBL" id="KAK8775862.1"/>
    </source>
</evidence>
<name>A0AAQ4EM24_AMBAM</name>
<reference evidence="2 3" key="1">
    <citation type="journal article" date="2023" name="Arcadia Sci">
        <title>De novo assembly of a long-read Amblyomma americanum tick genome.</title>
        <authorList>
            <person name="Chou S."/>
            <person name="Poskanzer K.E."/>
            <person name="Rollins M."/>
            <person name="Thuy-Boun P.S."/>
        </authorList>
    </citation>
    <scope>NUCLEOTIDE SEQUENCE [LARGE SCALE GENOMIC DNA]</scope>
    <source>
        <strain evidence="2">F_SG_1</strain>
        <tissue evidence="2">Salivary glands</tissue>
    </source>
</reference>
<organism evidence="2 3">
    <name type="scientific">Amblyomma americanum</name>
    <name type="common">Lone star tick</name>
    <dbReference type="NCBI Taxonomy" id="6943"/>
    <lineage>
        <taxon>Eukaryota</taxon>
        <taxon>Metazoa</taxon>
        <taxon>Ecdysozoa</taxon>
        <taxon>Arthropoda</taxon>
        <taxon>Chelicerata</taxon>
        <taxon>Arachnida</taxon>
        <taxon>Acari</taxon>
        <taxon>Parasitiformes</taxon>
        <taxon>Ixodida</taxon>
        <taxon>Ixodoidea</taxon>
        <taxon>Ixodidae</taxon>
        <taxon>Amblyomminae</taxon>
        <taxon>Amblyomma</taxon>
    </lineage>
</organism>
<keyword evidence="3" id="KW-1185">Reference proteome</keyword>
<comment type="caution">
    <text evidence="2">The sequence shown here is derived from an EMBL/GenBank/DDBJ whole genome shotgun (WGS) entry which is preliminary data.</text>
</comment>
<evidence type="ECO:0000313" key="3">
    <source>
        <dbReference type="Proteomes" id="UP001321473"/>
    </source>
</evidence>
<proteinExistence type="predicted"/>
<gene>
    <name evidence="2" type="ORF">V5799_030793</name>
</gene>
<evidence type="ECO:0000256" key="1">
    <source>
        <dbReference type="SAM" id="SignalP"/>
    </source>
</evidence>
<dbReference type="AlphaFoldDB" id="A0AAQ4EM24"/>
<dbReference type="EMBL" id="JARKHS020013617">
    <property type="protein sequence ID" value="KAK8775862.1"/>
    <property type="molecule type" value="Genomic_DNA"/>
</dbReference>
<feature type="chain" id="PRO_5042958245" description="Secreted protein" evidence="1">
    <location>
        <begin position="20"/>
        <end position="89"/>
    </location>
</feature>
<protein>
    <recommendedName>
        <fullName evidence="4">Secreted protein</fullName>
    </recommendedName>
</protein>
<accession>A0AAQ4EM24</accession>
<dbReference type="Proteomes" id="UP001321473">
    <property type="component" value="Unassembled WGS sequence"/>
</dbReference>
<feature type="signal peptide" evidence="1">
    <location>
        <begin position="1"/>
        <end position="19"/>
    </location>
</feature>
<keyword evidence="1" id="KW-0732">Signal</keyword>
<sequence>MQKMKTALALIAFMLVIMATEQAGDYVMDYQPHGRCIGPCSPRGFPPFCAPGCSCHRLGYSRFSALCMKNGVIPPAGWRRVPSRPPIRV</sequence>
<evidence type="ECO:0008006" key="4">
    <source>
        <dbReference type="Google" id="ProtNLM"/>
    </source>
</evidence>